<evidence type="ECO:0000256" key="2">
    <source>
        <dbReference type="ARBA" id="ARBA00007783"/>
    </source>
</evidence>
<dbReference type="PANTHER" id="PTHR30413:SF10">
    <property type="entry name" value="CAPSULE POLYSACCHARIDE EXPORT INNER-MEMBRANE PROTEIN CTRC"/>
    <property type="match status" value="1"/>
</dbReference>
<keyword evidence="6 10" id="KW-0812">Transmembrane</keyword>
<evidence type="ECO:0000256" key="1">
    <source>
        <dbReference type="ARBA" id="ARBA00004651"/>
    </source>
</evidence>
<comment type="similarity">
    <text evidence="2">Belongs to the ABC-2 integral membrane protein family.</text>
</comment>
<gene>
    <name evidence="12" type="ORF">ABIE19_000210</name>
</gene>
<accession>A0ABV2R6V4</accession>
<dbReference type="Proteomes" id="UP001549313">
    <property type="component" value="Unassembled WGS sequence"/>
</dbReference>
<comment type="subcellular location">
    <subcellularLocation>
        <location evidence="1">Cell membrane</location>
        <topology evidence="1">Multi-pass membrane protein</topology>
    </subcellularLocation>
</comment>
<keyword evidence="4" id="KW-1003">Cell membrane</keyword>
<evidence type="ECO:0000256" key="8">
    <source>
        <dbReference type="ARBA" id="ARBA00023047"/>
    </source>
</evidence>
<dbReference type="Pfam" id="PF01061">
    <property type="entry name" value="ABC2_membrane"/>
    <property type="match status" value="1"/>
</dbReference>
<keyword evidence="8" id="KW-0625">Polysaccharide transport</keyword>
<sequence>MINHARIIGALMMRETSTRFGREGIGFAWLILEPLIFCLAVLILWTLTKPDYSNGIKVSAFMMSGYMCLILLRHMVTYSLSALQANMGLLHHRFVSPIHIFAARNILEFCGTTIAFIFVYVILMSLGEMSLPKDMILVYSGWLLLTWIGLGFALLLTGLSMRFEVLERVVGLMTYLLVPFSGAFIMVAWMPHQFQEIFLYIPFPHPIEMLRAGIFGEFVETHYNVAYAFFWGLGMNAIGIILIALSQDRIDVE</sequence>
<evidence type="ECO:0000256" key="3">
    <source>
        <dbReference type="ARBA" id="ARBA00022448"/>
    </source>
</evidence>
<feature type="transmembrane region" description="Helical" evidence="10">
    <location>
        <begin position="101"/>
        <end position="123"/>
    </location>
</feature>
<keyword evidence="5" id="KW-0762">Sugar transport</keyword>
<keyword evidence="13" id="KW-1185">Reference proteome</keyword>
<evidence type="ECO:0000313" key="13">
    <source>
        <dbReference type="Proteomes" id="UP001549313"/>
    </source>
</evidence>
<dbReference type="RefSeq" id="WP_354087258.1">
    <property type="nucleotide sequence ID" value="NZ_JBEPTF010000001.1"/>
</dbReference>
<evidence type="ECO:0000256" key="10">
    <source>
        <dbReference type="SAM" id="Phobius"/>
    </source>
</evidence>
<dbReference type="InterPro" id="IPR000412">
    <property type="entry name" value="ABC_2_transport"/>
</dbReference>
<evidence type="ECO:0000256" key="4">
    <source>
        <dbReference type="ARBA" id="ARBA00022475"/>
    </source>
</evidence>
<dbReference type="PRINTS" id="PR00164">
    <property type="entry name" value="ABC2TRNSPORT"/>
</dbReference>
<feature type="domain" description="ABC-2 type transporter transmembrane" evidence="11">
    <location>
        <begin position="8"/>
        <end position="215"/>
    </location>
</feature>
<feature type="transmembrane region" description="Helical" evidence="10">
    <location>
        <begin position="60"/>
        <end position="80"/>
    </location>
</feature>
<protein>
    <submittedName>
        <fullName evidence="12">Capsular polysaccharide transport system permease protein</fullName>
    </submittedName>
</protein>
<feature type="transmembrane region" description="Helical" evidence="10">
    <location>
        <begin position="135"/>
        <end position="157"/>
    </location>
</feature>
<feature type="transmembrane region" description="Helical" evidence="10">
    <location>
        <begin position="27"/>
        <end position="48"/>
    </location>
</feature>
<evidence type="ECO:0000313" key="12">
    <source>
        <dbReference type="EMBL" id="MET4682301.1"/>
    </source>
</evidence>
<organism evidence="12 13">
    <name type="scientific">Brevundimonas faecalis</name>
    <dbReference type="NCBI Taxonomy" id="947378"/>
    <lineage>
        <taxon>Bacteria</taxon>
        <taxon>Pseudomonadati</taxon>
        <taxon>Pseudomonadota</taxon>
        <taxon>Alphaproteobacteria</taxon>
        <taxon>Caulobacterales</taxon>
        <taxon>Caulobacteraceae</taxon>
        <taxon>Brevundimonas</taxon>
    </lineage>
</organism>
<keyword evidence="9 10" id="KW-0472">Membrane</keyword>
<comment type="caution">
    <text evidence="12">The sequence shown here is derived from an EMBL/GenBank/DDBJ whole genome shotgun (WGS) entry which is preliminary data.</text>
</comment>
<evidence type="ECO:0000256" key="6">
    <source>
        <dbReference type="ARBA" id="ARBA00022692"/>
    </source>
</evidence>
<evidence type="ECO:0000259" key="11">
    <source>
        <dbReference type="Pfam" id="PF01061"/>
    </source>
</evidence>
<keyword evidence="7 10" id="KW-1133">Transmembrane helix</keyword>
<reference evidence="12 13" key="1">
    <citation type="submission" date="2024-06" db="EMBL/GenBank/DDBJ databases">
        <title>Sorghum-associated microbial communities from plants grown in Nebraska, USA.</title>
        <authorList>
            <person name="Schachtman D."/>
        </authorList>
    </citation>
    <scope>NUCLEOTIDE SEQUENCE [LARGE SCALE GENOMIC DNA]</scope>
    <source>
        <strain evidence="12 13">2814</strain>
    </source>
</reference>
<evidence type="ECO:0000256" key="5">
    <source>
        <dbReference type="ARBA" id="ARBA00022597"/>
    </source>
</evidence>
<keyword evidence="3" id="KW-0813">Transport</keyword>
<dbReference type="PANTHER" id="PTHR30413">
    <property type="entry name" value="INNER MEMBRANE TRANSPORT PERMEASE"/>
    <property type="match status" value="1"/>
</dbReference>
<dbReference type="EMBL" id="JBEPTF010000001">
    <property type="protein sequence ID" value="MET4682301.1"/>
    <property type="molecule type" value="Genomic_DNA"/>
</dbReference>
<proteinExistence type="inferred from homology"/>
<feature type="transmembrane region" description="Helical" evidence="10">
    <location>
        <begin position="225"/>
        <end position="245"/>
    </location>
</feature>
<name>A0ABV2R6V4_9CAUL</name>
<evidence type="ECO:0000256" key="7">
    <source>
        <dbReference type="ARBA" id="ARBA00022989"/>
    </source>
</evidence>
<dbReference type="InterPro" id="IPR013525">
    <property type="entry name" value="ABC2_TM"/>
</dbReference>
<evidence type="ECO:0000256" key="9">
    <source>
        <dbReference type="ARBA" id="ARBA00023136"/>
    </source>
</evidence>
<feature type="transmembrane region" description="Helical" evidence="10">
    <location>
        <begin position="169"/>
        <end position="190"/>
    </location>
</feature>